<dbReference type="EMBL" id="SMZQ01000010">
    <property type="protein sequence ID" value="TDL33726.1"/>
    <property type="molecule type" value="Genomic_DNA"/>
</dbReference>
<feature type="transmembrane region" description="Helical" evidence="2">
    <location>
        <begin position="12"/>
        <end position="36"/>
    </location>
</feature>
<evidence type="ECO:0000256" key="2">
    <source>
        <dbReference type="SAM" id="Phobius"/>
    </source>
</evidence>
<dbReference type="AlphaFoldDB" id="A0A4R5XS98"/>
<sequence length="89" mass="8386">MAKAGAGRLPKRALVLAGAAAVVVVVLLVVLLLASLQPGSSPNASSSGGAPVGAGGGIDIDSSPVTSEDGLRLTGLQAASGRDPESPGG</sequence>
<feature type="region of interest" description="Disordered" evidence="1">
    <location>
        <begin position="38"/>
        <end position="89"/>
    </location>
</feature>
<keyword evidence="2" id="KW-0812">Transmembrane</keyword>
<comment type="caution">
    <text evidence="3">The sequence shown here is derived from an EMBL/GenBank/DDBJ whole genome shotgun (WGS) entry which is preliminary data.</text>
</comment>
<evidence type="ECO:0000313" key="3">
    <source>
        <dbReference type="EMBL" id="TDL33726.1"/>
    </source>
</evidence>
<keyword evidence="2" id="KW-1133">Transmembrane helix</keyword>
<proteinExistence type="predicted"/>
<reference evidence="3 4" key="1">
    <citation type="submission" date="2019-03" db="EMBL/GenBank/DDBJ databases">
        <title>Genome Sequencing and Assembly of Various Microbes Isolated from Partially Reclaimed Soil and Acid Mine Drainage (AMD) Site.</title>
        <authorList>
            <person name="Steinbock B."/>
            <person name="Bechtold R."/>
            <person name="Sevigny J.L."/>
            <person name="Thomas D."/>
            <person name="Cuthill L.R."/>
            <person name="Aveiro Johannsen E.J."/>
            <person name="Thomas K."/>
            <person name="Ghosh A."/>
        </authorList>
    </citation>
    <scope>NUCLEOTIDE SEQUENCE [LARGE SCALE GENOMIC DNA]</scope>
    <source>
        <strain evidence="3 4">S-A1</strain>
    </source>
</reference>
<name>A0A4R5XS98_9MICC</name>
<gene>
    <name evidence="3" type="ORF">E2R57_17650</name>
</gene>
<dbReference type="RefSeq" id="WP_133351243.1">
    <property type="nucleotide sequence ID" value="NZ_SMZQ01000010.1"/>
</dbReference>
<feature type="compositionally biased region" description="Low complexity" evidence="1">
    <location>
        <begin position="38"/>
        <end position="49"/>
    </location>
</feature>
<organism evidence="3 4">
    <name type="scientific">Arthrobacter nitrophenolicus</name>
    <dbReference type="NCBI Taxonomy" id="683150"/>
    <lineage>
        <taxon>Bacteria</taxon>
        <taxon>Bacillati</taxon>
        <taxon>Actinomycetota</taxon>
        <taxon>Actinomycetes</taxon>
        <taxon>Micrococcales</taxon>
        <taxon>Micrococcaceae</taxon>
        <taxon>Arthrobacter</taxon>
    </lineage>
</organism>
<dbReference type="Proteomes" id="UP000294621">
    <property type="component" value="Unassembled WGS sequence"/>
</dbReference>
<evidence type="ECO:0000313" key="4">
    <source>
        <dbReference type="Proteomes" id="UP000294621"/>
    </source>
</evidence>
<keyword evidence="2" id="KW-0472">Membrane</keyword>
<accession>A0A4R5XS98</accession>
<evidence type="ECO:0000256" key="1">
    <source>
        <dbReference type="SAM" id="MobiDB-lite"/>
    </source>
</evidence>
<protein>
    <submittedName>
        <fullName evidence="3">Uncharacterized protein</fullName>
    </submittedName>
</protein>